<dbReference type="PANTHER" id="PTHR47691:SF3">
    <property type="entry name" value="HTH-TYPE TRANSCRIPTIONAL REGULATOR RV0890C-RELATED"/>
    <property type="match status" value="1"/>
</dbReference>
<dbReference type="Pfam" id="PF00931">
    <property type="entry name" value="NB-ARC"/>
    <property type="match status" value="1"/>
</dbReference>
<evidence type="ECO:0000313" key="3">
    <source>
        <dbReference type="EMBL" id="RDI66333.1"/>
    </source>
</evidence>
<evidence type="ECO:0000313" key="4">
    <source>
        <dbReference type="Proteomes" id="UP000254869"/>
    </source>
</evidence>
<dbReference type="EMBL" id="QQBC01000004">
    <property type="protein sequence ID" value="RDI66333.1"/>
    <property type="molecule type" value="Genomic_DNA"/>
</dbReference>
<dbReference type="STRING" id="1210086.GCA_001613105_03972"/>
<dbReference type="PROSITE" id="PS50005">
    <property type="entry name" value="TPR"/>
    <property type="match status" value="1"/>
</dbReference>
<accession>A0A370I6G4</accession>
<feature type="repeat" description="TPR" evidence="1">
    <location>
        <begin position="617"/>
        <end position="650"/>
    </location>
</feature>
<dbReference type="RefSeq" id="WP_067999684.1">
    <property type="nucleotide sequence ID" value="NZ_QQBC01000004.1"/>
</dbReference>
<dbReference type="Pfam" id="PF13424">
    <property type="entry name" value="TPR_12"/>
    <property type="match status" value="2"/>
</dbReference>
<evidence type="ECO:0000259" key="2">
    <source>
        <dbReference type="Pfam" id="PF00931"/>
    </source>
</evidence>
<dbReference type="SMART" id="SM00028">
    <property type="entry name" value="TPR"/>
    <property type="match status" value="7"/>
</dbReference>
<protein>
    <submittedName>
        <fullName evidence="3">Tetratricopeptide (TPR) repeat protein</fullName>
    </submittedName>
</protein>
<dbReference type="InterPro" id="IPR027417">
    <property type="entry name" value="P-loop_NTPase"/>
</dbReference>
<organism evidence="3 4">
    <name type="scientific">Nocardia pseudobrasiliensis</name>
    <dbReference type="NCBI Taxonomy" id="45979"/>
    <lineage>
        <taxon>Bacteria</taxon>
        <taxon>Bacillati</taxon>
        <taxon>Actinomycetota</taxon>
        <taxon>Actinomycetes</taxon>
        <taxon>Mycobacteriales</taxon>
        <taxon>Nocardiaceae</taxon>
        <taxon>Nocardia</taxon>
    </lineage>
</organism>
<comment type="caution">
    <text evidence="3">The sequence shown here is derived from an EMBL/GenBank/DDBJ whole genome shotgun (WGS) entry which is preliminary data.</text>
</comment>
<dbReference type="PRINTS" id="PR00364">
    <property type="entry name" value="DISEASERSIST"/>
</dbReference>
<dbReference type="SUPFAM" id="SSF52540">
    <property type="entry name" value="P-loop containing nucleoside triphosphate hydrolases"/>
    <property type="match status" value="1"/>
</dbReference>
<dbReference type="InterPro" id="IPR002182">
    <property type="entry name" value="NB-ARC"/>
</dbReference>
<dbReference type="Proteomes" id="UP000254869">
    <property type="component" value="Unassembled WGS sequence"/>
</dbReference>
<dbReference type="AlphaFoldDB" id="A0A370I6G4"/>
<reference evidence="3 4" key="1">
    <citation type="submission" date="2018-07" db="EMBL/GenBank/DDBJ databases">
        <title>Genomic Encyclopedia of Type Strains, Phase IV (KMG-IV): sequencing the most valuable type-strain genomes for metagenomic binning, comparative biology and taxonomic classification.</title>
        <authorList>
            <person name="Goeker M."/>
        </authorList>
    </citation>
    <scope>NUCLEOTIDE SEQUENCE [LARGE SCALE GENOMIC DNA]</scope>
    <source>
        <strain evidence="3 4">DSM 44290</strain>
    </source>
</reference>
<dbReference type="InterPro" id="IPR011990">
    <property type="entry name" value="TPR-like_helical_dom_sf"/>
</dbReference>
<dbReference type="SUPFAM" id="SSF48452">
    <property type="entry name" value="TPR-like"/>
    <property type="match status" value="2"/>
</dbReference>
<gene>
    <name evidence="3" type="ORF">DFR76_10479</name>
</gene>
<dbReference type="PANTHER" id="PTHR47691">
    <property type="entry name" value="REGULATOR-RELATED"/>
    <property type="match status" value="1"/>
</dbReference>
<dbReference type="GO" id="GO:0043531">
    <property type="term" value="F:ADP binding"/>
    <property type="evidence" value="ECO:0007669"/>
    <property type="project" value="InterPro"/>
</dbReference>
<dbReference type="Gene3D" id="3.40.50.300">
    <property type="entry name" value="P-loop containing nucleotide triphosphate hydrolases"/>
    <property type="match status" value="1"/>
</dbReference>
<sequence>MGGVGGFDGGIESRSPRAAFAAKLTRLWEAAGNPTLQRVADTAEARMRAARAPESNRSALPQRISDWRSGRNVPSRYESFEPVLVTLVRLAEAASGPVPSTLSNRTAWRRLWKAAIAEPVRPTVTTTLRRDIGTLVGRDAEVRRIIEAAGPGRVVSIHTVDGMPGIGKTALITRAAHLLSDRFPDGRFFVELNTHTPGHSPTEPADVLATLLTDLGIAPGHIPDSLDARRDLWRDRVAAKRMLLVLDDARDHAQIEPLLPAAAGCLTLITSRRRLVALDNALPLSLDTLTPDNAADLFCLLAQRDPSGRDADAVGEIVRWCGFLPLAIVLLAGRVAHHPTWTLSGLAAEFATAQDRLGELDSGDRAVRAAFTTSYNNLRPDLQRLFRRLGLHPGPDFDEYAAAALDDIPLARARRALEALYTDHLVDETTPGRYRMHDLLREYAHDLAATDTPGDRADALDRLHSYYCDTAATADRYLRLVTQPTDPTAVRPPRAPIPSPRNLRDTAEALAWMRRERANFLAFIEHSSSHDQPSRAIELIDALSSLLFREGPWPQAGELHRRAIELARRIDDPFAEANACLGLGIIGHRTGDKHEAAEILERARRIYQRLGNRLGDANALLGLGLLHYRTGVYQDAADLLQQALTIYRELDDRVGQTASVTHLGAAHWRRGDFPGAVRLLNEALSLSLDPGNFHELYALTYLTLVLADSGDLPGAVDAAQRTLTLARAVGDRMIEAVALGISASARYRSGDRQAAIELGQEAIAMLHDAGDQIMEAEALNRFGAALAETGEHGKALALFTVGLQLARQVNSPLHEARALDGLARSRASLGDINTAITELRDAITIYQHIGSAETDSATVYLTTLQQALDNG</sequence>
<keyword evidence="4" id="KW-1185">Reference proteome</keyword>
<proteinExistence type="predicted"/>
<keyword evidence="1" id="KW-0802">TPR repeat</keyword>
<dbReference type="Gene3D" id="1.25.40.10">
    <property type="entry name" value="Tetratricopeptide repeat domain"/>
    <property type="match status" value="2"/>
</dbReference>
<evidence type="ECO:0000256" key="1">
    <source>
        <dbReference type="PROSITE-ProRule" id="PRU00339"/>
    </source>
</evidence>
<feature type="domain" description="NB-ARC" evidence="2">
    <location>
        <begin position="155"/>
        <end position="304"/>
    </location>
</feature>
<name>A0A370I6G4_9NOCA</name>
<dbReference type="InterPro" id="IPR019734">
    <property type="entry name" value="TPR_rpt"/>
</dbReference>